<organism evidence="2">
    <name type="scientific">Desulfitobacterium hafniense</name>
    <name type="common">Desulfitobacterium frappieri</name>
    <dbReference type="NCBI Taxonomy" id="49338"/>
    <lineage>
        <taxon>Bacteria</taxon>
        <taxon>Bacillati</taxon>
        <taxon>Bacillota</taxon>
        <taxon>Clostridia</taxon>
        <taxon>Eubacteriales</taxon>
        <taxon>Desulfitobacteriaceae</taxon>
        <taxon>Desulfitobacterium</taxon>
    </lineage>
</organism>
<sequence length="183" mass="21289">MNNVTNEVLQQTKEYVSPSIKKILISPNVRLRDMWDIATTSFISRIGNLIQKAESPIEEVFGLCLYHMIDTNRCNFQNIIFDVIQQRDVGIDGKKYRLDYLIRAYNVNSKEFAQYVIECDGHEFHEKTKDQARRDKERDRVLTRNGYKILRFTGSEIIKDPLKYGLEVIETVVKLLGDKPGGE</sequence>
<dbReference type="InterPro" id="IPR049468">
    <property type="entry name" value="Restrct_endonuc-II-like_dom"/>
</dbReference>
<dbReference type="SUPFAM" id="SSF52980">
    <property type="entry name" value="Restriction endonuclease-like"/>
    <property type="match status" value="1"/>
</dbReference>
<dbReference type="PATRIC" id="fig|49338.4.peg.5800"/>
<dbReference type="InterPro" id="IPR011335">
    <property type="entry name" value="Restrct_endonuc-II-like"/>
</dbReference>
<dbReference type="EMBL" id="LK996027">
    <property type="protein sequence ID" value="CDV96386.1"/>
    <property type="molecule type" value="Genomic_DNA"/>
</dbReference>
<dbReference type="Gene3D" id="3.40.960.10">
    <property type="entry name" value="VSR Endonuclease"/>
    <property type="match status" value="1"/>
</dbReference>
<dbReference type="RefSeq" id="WP_208926884.1">
    <property type="nucleotide sequence ID" value="NZ_LK996027.1"/>
</dbReference>
<proteinExistence type="predicted"/>
<gene>
    <name evidence="2" type="ORF">DPCES_5388</name>
</gene>
<feature type="domain" description="Restriction endonuclease type II-like" evidence="1">
    <location>
        <begin position="92"/>
        <end position="164"/>
    </location>
</feature>
<dbReference type="AlphaFoldDB" id="A0A098AUY2"/>
<evidence type="ECO:0000313" key="2">
    <source>
        <dbReference type="EMBL" id="CDV96386.1"/>
    </source>
</evidence>
<evidence type="ECO:0000259" key="1">
    <source>
        <dbReference type="Pfam" id="PF18741"/>
    </source>
</evidence>
<accession>A0A098AUY2</accession>
<name>A0A098AUY2_DESHA</name>
<protein>
    <recommendedName>
        <fullName evidence="1">Restriction endonuclease type II-like domain-containing protein</fullName>
    </recommendedName>
</protein>
<dbReference type="Pfam" id="PF18741">
    <property type="entry name" value="MTES_1575"/>
    <property type="match status" value="1"/>
</dbReference>
<reference evidence="2" key="1">
    <citation type="submission" date="2014-07" db="EMBL/GenBank/DDBJ databases">
        <authorList>
            <person name="Hornung V.Bastian."/>
        </authorList>
    </citation>
    <scope>NUCLEOTIDE SEQUENCE</scope>
    <source>
        <strain evidence="2">PCE-S</strain>
    </source>
</reference>